<evidence type="ECO:0000313" key="6">
    <source>
        <dbReference type="Proteomes" id="UP001410394"/>
    </source>
</evidence>
<accession>A0ABU9Z2R2</accession>
<name>A0ABU9Z2R2_9RHOO</name>
<evidence type="ECO:0000256" key="3">
    <source>
        <dbReference type="SAM" id="SignalP"/>
    </source>
</evidence>
<protein>
    <submittedName>
        <fullName evidence="5">Rhamnogalacturonan acetylesterase</fullName>
    </submittedName>
</protein>
<proteinExistence type="inferred from homology"/>
<gene>
    <name evidence="5" type="ORF">ABDB84_18015</name>
</gene>
<dbReference type="InterPro" id="IPR013830">
    <property type="entry name" value="SGNH_hydro"/>
</dbReference>
<feature type="domain" description="SGNH hydrolase-type esterase" evidence="4">
    <location>
        <begin position="24"/>
        <end position="207"/>
    </location>
</feature>
<dbReference type="InterPro" id="IPR037459">
    <property type="entry name" value="RhgT-like"/>
</dbReference>
<keyword evidence="3" id="KW-0732">Signal</keyword>
<comment type="similarity">
    <text evidence="1">Belongs to the 'GDSL' lipolytic enzyme family.</text>
</comment>
<dbReference type="RefSeq" id="WP_345921163.1">
    <property type="nucleotide sequence ID" value="NZ_JBDIVE010000012.1"/>
</dbReference>
<reference evidence="5 6" key="1">
    <citation type="journal article" date="2018" name="Int. J. Syst. Evol. Microbiol.">
        <title>Uliginosibacterium sediminicola sp. nov., isolated from freshwater sediment.</title>
        <authorList>
            <person name="Hwang W.M."/>
            <person name="Kim S.M."/>
            <person name="Kang K."/>
            <person name="Ahn T.Y."/>
        </authorList>
    </citation>
    <scope>NUCLEOTIDE SEQUENCE [LARGE SCALE GENOMIC DNA]</scope>
    <source>
        <strain evidence="5 6">M1-21</strain>
    </source>
</reference>
<dbReference type="Gene3D" id="3.40.50.1110">
    <property type="entry name" value="SGNH hydrolase"/>
    <property type="match status" value="1"/>
</dbReference>
<comment type="caution">
    <text evidence="5">The sequence shown here is derived from an EMBL/GenBank/DDBJ whole genome shotgun (WGS) entry which is preliminary data.</text>
</comment>
<dbReference type="Pfam" id="PF13472">
    <property type="entry name" value="Lipase_GDSL_2"/>
    <property type="match status" value="1"/>
</dbReference>
<keyword evidence="2" id="KW-0378">Hydrolase</keyword>
<dbReference type="PANTHER" id="PTHR43695">
    <property type="entry name" value="PUTATIVE (AFU_ORTHOLOGUE AFUA_2G17250)-RELATED"/>
    <property type="match status" value="1"/>
</dbReference>
<evidence type="ECO:0000256" key="1">
    <source>
        <dbReference type="ARBA" id="ARBA00008668"/>
    </source>
</evidence>
<feature type="chain" id="PRO_5045845995" evidence="3">
    <location>
        <begin position="20"/>
        <end position="237"/>
    </location>
</feature>
<dbReference type="EMBL" id="JBDIVE010000012">
    <property type="protein sequence ID" value="MEN3070386.1"/>
    <property type="molecule type" value="Genomic_DNA"/>
</dbReference>
<evidence type="ECO:0000256" key="2">
    <source>
        <dbReference type="ARBA" id="ARBA00022801"/>
    </source>
</evidence>
<dbReference type="CDD" id="cd01821">
    <property type="entry name" value="Rhamnogalacturan_acetylesterase_like"/>
    <property type="match status" value="1"/>
</dbReference>
<evidence type="ECO:0000313" key="5">
    <source>
        <dbReference type="EMBL" id="MEN3070386.1"/>
    </source>
</evidence>
<dbReference type="PANTHER" id="PTHR43695:SF1">
    <property type="entry name" value="RHAMNOGALACTURONAN ACETYLESTERASE"/>
    <property type="match status" value="1"/>
</dbReference>
<evidence type="ECO:0000259" key="4">
    <source>
        <dbReference type="Pfam" id="PF13472"/>
    </source>
</evidence>
<sequence length="237" mass="25627">MKFRHLLLVLSLFAQPVLAETVFLIGDSTVANFSPPDPRNGWGQVIAPYFTPEVTLRNFALSGRSSKSFFNEGAWAPVAAAIQPGDYVFIQFGHNDEKRDAERGTDPFAGYQEYLSRYIDDTLKAGGIPVLVTPVERGGMKKNSGPGSHGRYPEAMLELASKRGVLSIDLTALSAAHFEKIGRSATIKLFIASIDGKDDTHFTPAGAKEIAQLVAQAIRGLDTPLAKQVLEAPRSAP</sequence>
<dbReference type="InterPro" id="IPR036514">
    <property type="entry name" value="SGNH_hydro_sf"/>
</dbReference>
<feature type="signal peptide" evidence="3">
    <location>
        <begin position="1"/>
        <end position="19"/>
    </location>
</feature>
<dbReference type="SUPFAM" id="SSF52266">
    <property type="entry name" value="SGNH hydrolase"/>
    <property type="match status" value="1"/>
</dbReference>
<organism evidence="5 6">
    <name type="scientific">Uliginosibacterium sediminicola</name>
    <dbReference type="NCBI Taxonomy" id="2024550"/>
    <lineage>
        <taxon>Bacteria</taxon>
        <taxon>Pseudomonadati</taxon>
        <taxon>Pseudomonadota</taxon>
        <taxon>Betaproteobacteria</taxon>
        <taxon>Rhodocyclales</taxon>
        <taxon>Zoogloeaceae</taxon>
        <taxon>Uliginosibacterium</taxon>
    </lineage>
</organism>
<keyword evidence="6" id="KW-1185">Reference proteome</keyword>
<dbReference type="Proteomes" id="UP001410394">
    <property type="component" value="Unassembled WGS sequence"/>
</dbReference>